<keyword evidence="2" id="KW-0472">Membrane</keyword>
<feature type="region of interest" description="Disordered" evidence="1">
    <location>
        <begin position="97"/>
        <end position="170"/>
    </location>
</feature>
<name>A0A8H9L0P0_9MICO</name>
<keyword evidence="2" id="KW-0812">Transmembrane</keyword>
<evidence type="ECO:0000313" key="5">
    <source>
        <dbReference type="Proteomes" id="UP000655589"/>
    </source>
</evidence>
<comment type="caution">
    <text evidence="4">The sequence shown here is derived from an EMBL/GenBank/DDBJ whole genome shotgun (WGS) entry which is preliminary data.</text>
</comment>
<feature type="compositionally biased region" description="Pro residues" evidence="1">
    <location>
        <begin position="112"/>
        <end position="134"/>
    </location>
</feature>
<feature type="transmembrane region" description="Helical" evidence="2">
    <location>
        <begin position="171"/>
        <end position="199"/>
    </location>
</feature>
<feature type="chain" id="PRO_5038372887" description="LPXTG-motif cell wall-anchored protein" evidence="3">
    <location>
        <begin position="21"/>
        <end position="207"/>
    </location>
</feature>
<protein>
    <recommendedName>
        <fullName evidence="6">LPXTG-motif cell wall-anchored protein</fullName>
    </recommendedName>
</protein>
<evidence type="ECO:0008006" key="6">
    <source>
        <dbReference type="Google" id="ProtNLM"/>
    </source>
</evidence>
<gene>
    <name evidence="4" type="ORF">GCM10010102_04610</name>
</gene>
<evidence type="ECO:0000256" key="3">
    <source>
        <dbReference type="SAM" id="SignalP"/>
    </source>
</evidence>
<sequence length="207" mass="21207">MKKLLAGGTLAVLTFGGVLAGAATASAHTPKVAADCGWLEVNLQAYRGATVTVTIDGAVAHEEEFQSGFSKKFEGLAQDVTHDWTVTVDAYDGYDGTQYDWEDSGQIDPCVEPAPEPSPSVPAEPEPSEPPATEPEPEPSDEPSVAPSEEAAVPPAEPSESPSPVAEEPPVLAATGATVGGAVAFAALLAAGGVALVWARKRMQQSA</sequence>
<dbReference type="EMBL" id="BMPT01000001">
    <property type="protein sequence ID" value="GGM11923.1"/>
    <property type="molecule type" value="Genomic_DNA"/>
</dbReference>
<dbReference type="AlphaFoldDB" id="A0A8H9L0P0"/>
<accession>A0A8H9L0P0</accession>
<reference evidence="4" key="1">
    <citation type="journal article" date="2014" name="Int. J. Syst. Evol. Microbiol.">
        <title>Complete genome sequence of Corynebacterium casei LMG S-19264T (=DSM 44701T), isolated from a smear-ripened cheese.</title>
        <authorList>
            <consortium name="US DOE Joint Genome Institute (JGI-PGF)"/>
            <person name="Walter F."/>
            <person name="Albersmeier A."/>
            <person name="Kalinowski J."/>
            <person name="Ruckert C."/>
        </authorList>
    </citation>
    <scope>NUCLEOTIDE SEQUENCE</scope>
    <source>
        <strain evidence="4">JCM 3051</strain>
    </source>
</reference>
<evidence type="ECO:0000256" key="1">
    <source>
        <dbReference type="SAM" id="MobiDB-lite"/>
    </source>
</evidence>
<dbReference type="RefSeq" id="WP_171102565.1">
    <property type="nucleotide sequence ID" value="NZ_BMPT01000001.1"/>
</dbReference>
<keyword evidence="5" id="KW-1185">Reference proteome</keyword>
<keyword evidence="3" id="KW-0732">Signal</keyword>
<organism evidence="4 5">
    <name type="scientific">Promicromonospora citrea</name>
    <dbReference type="NCBI Taxonomy" id="43677"/>
    <lineage>
        <taxon>Bacteria</taxon>
        <taxon>Bacillati</taxon>
        <taxon>Actinomycetota</taxon>
        <taxon>Actinomycetes</taxon>
        <taxon>Micrococcales</taxon>
        <taxon>Promicromonosporaceae</taxon>
        <taxon>Promicromonospora</taxon>
    </lineage>
</organism>
<reference evidence="4" key="2">
    <citation type="submission" date="2020-09" db="EMBL/GenBank/DDBJ databases">
        <authorList>
            <person name="Sun Q."/>
            <person name="Ohkuma M."/>
        </authorList>
    </citation>
    <scope>NUCLEOTIDE SEQUENCE</scope>
    <source>
        <strain evidence="4">JCM 3051</strain>
    </source>
</reference>
<feature type="compositionally biased region" description="Low complexity" evidence="1">
    <location>
        <begin position="142"/>
        <end position="170"/>
    </location>
</feature>
<keyword evidence="2" id="KW-1133">Transmembrane helix</keyword>
<proteinExistence type="predicted"/>
<evidence type="ECO:0000256" key="2">
    <source>
        <dbReference type="SAM" id="Phobius"/>
    </source>
</evidence>
<evidence type="ECO:0000313" key="4">
    <source>
        <dbReference type="EMBL" id="GGM11923.1"/>
    </source>
</evidence>
<feature type="signal peptide" evidence="3">
    <location>
        <begin position="1"/>
        <end position="20"/>
    </location>
</feature>
<dbReference type="Proteomes" id="UP000655589">
    <property type="component" value="Unassembled WGS sequence"/>
</dbReference>